<dbReference type="CDD" id="cd24007">
    <property type="entry name" value="ASKHA_NBD_eukNAGK-like"/>
    <property type="match status" value="1"/>
</dbReference>
<proteinExistence type="predicted"/>
<dbReference type="STRING" id="1548547.BA177_01830"/>
<dbReference type="EMBL" id="CP016268">
    <property type="protein sequence ID" value="ANO50124.1"/>
    <property type="molecule type" value="Genomic_DNA"/>
</dbReference>
<organism evidence="2 3">
    <name type="scientific">Woeseia oceani</name>
    <dbReference type="NCBI Taxonomy" id="1548547"/>
    <lineage>
        <taxon>Bacteria</taxon>
        <taxon>Pseudomonadati</taxon>
        <taxon>Pseudomonadota</taxon>
        <taxon>Gammaproteobacteria</taxon>
        <taxon>Woeseiales</taxon>
        <taxon>Woeseiaceae</taxon>
        <taxon>Woeseia</taxon>
    </lineage>
</organism>
<keyword evidence="3" id="KW-1185">Reference proteome</keyword>
<gene>
    <name evidence="2" type="ORF">BA177_01830</name>
</gene>
<dbReference type="PANTHER" id="PTHR43190:SF3">
    <property type="entry name" value="N-ACETYL-D-GLUCOSAMINE KINASE"/>
    <property type="match status" value="1"/>
</dbReference>
<dbReference type="InterPro" id="IPR052519">
    <property type="entry name" value="Euk-type_GlcNAc_Kinase"/>
</dbReference>
<sequence length="317" mass="32132">MTDAQQTLIIGVDGGGTKTTARVASIAADGSINTLGTGFGGPSNVRAVGTVHARTNLDVAVDAAHEVAGTASQKVRKAILGLAGSSLPDVQAVIRDWAERRALAEQIDIVHDAELLLALGVRAGCGIGLVVGTGSVAVGINAAGERAVIGGWGHWFGDQGSGFDTGRRGLSAVADAVDGIGPPTALVAGLTRRLQIDDPREITRQLGRSVDIRQEIAALAPVVMQAAIDGDAVAVALIDNGAKATAALVAATVRKLGLSDRVPLAMAGGIACSGDFYRDKLLSQLGAQGIKPHPLTVVSEPVEGALVMARDQIRSGS</sequence>
<evidence type="ECO:0000313" key="2">
    <source>
        <dbReference type="EMBL" id="ANO50124.1"/>
    </source>
</evidence>
<dbReference type="InterPro" id="IPR002731">
    <property type="entry name" value="ATPase_BadF"/>
</dbReference>
<dbReference type="RefSeq" id="WP_068612226.1">
    <property type="nucleotide sequence ID" value="NZ_CP016268.1"/>
</dbReference>
<dbReference type="OrthoDB" id="9816014at2"/>
<dbReference type="SUPFAM" id="SSF53067">
    <property type="entry name" value="Actin-like ATPase domain"/>
    <property type="match status" value="2"/>
</dbReference>
<dbReference type="Proteomes" id="UP000092695">
    <property type="component" value="Chromosome"/>
</dbReference>
<dbReference type="KEGG" id="woc:BA177_01830"/>
<feature type="domain" description="ATPase BadF/BadG/BcrA/BcrD type" evidence="1">
    <location>
        <begin position="10"/>
        <end position="309"/>
    </location>
</feature>
<accession>A0A193LCK3</accession>
<dbReference type="Gene3D" id="3.30.420.40">
    <property type="match status" value="2"/>
</dbReference>
<dbReference type="AlphaFoldDB" id="A0A193LCK3"/>
<dbReference type="InterPro" id="IPR043129">
    <property type="entry name" value="ATPase_NBD"/>
</dbReference>
<name>A0A193LCK3_9GAMM</name>
<evidence type="ECO:0000259" key="1">
    <source>
        <dbReference type="Pfam" id="PF01869"/>
    </source>
</evidence>
<dbReference type="PANTHER" id="PTHR43190">
    <property type="entry name" value="N-ACETYL-D-GLUCOSAMINE KINASE"/>
    <property type="match status" value="1"/>
</dbReference>
<dbReference type="Pfam" id="PF01869">
    <property type="entry name" value="BcrAD_BadFG"/>
    <property type="match status" value="1"/>
</dbReference>
<protein>
    <recommendedName>
        <fullName evidence="1">ATPase BadF/BadG/BcrA/BcrD type domain-containing protein</fullName>
    </recommendedName>
</protein>
<reference evidence="2 3" key="1">
    <citation type="submission" date="2016-06" db="EMBL/GenBank/DDBJ databases">
        <title>Complete genome sequence of a deep-branching marine Gamma Proteobacterium Woeseia oceani type strain XK5.</title>
        <authorList>
            <person name="Mu D."/>
            <person name="Du Z."/>
        </authorList>
    </citation>
    <scope>NUCLEOTIDE SEQUENCE [LARGE SCALE GENOMIC DNA]</scope>
    <source>
        <strain evidence="2 3">XK5</strain>
    </source>
</reference>
<evidence type="ECO:0000313" key="3">
    <source>
        <dbReference type="Proteomes" id="UP000092695"/>
    </source>
</evidence>